<dbReference type="CDD" id="cd00143">
    <property type="entry name" value="PP2Cc"/>
    <property type="match status" value="1"/>
</dbReference>
<protein>
    <recommendedName>
        <fullName evidence="1">PPM-type phosphatase domain-containing protein</fullName>
    </recommendedName>
</protein>
<dbReference type="InterPro" id="IPR011004">
    <property type="entry name" value="Trimer_LpxA-like_sf"/>
</dbReference>
<dbReference type="OrthoDB" id="25818at2759"/>
<dbReference type="PANTHER" id="PTHR13061:SF50">
    <property type="entry name" value="GAMMA CARBONIC ANHYDRASE 1, MITOCHONDRIAL"/>
    <property type="match status" value="1"/>
</dbReference>
<feature type="domain" description="PPM-type phosphatase" evidence="1">
    <location>
        <begin position="74"/>
        <end position="332"/>
    </location>
</feature>
<dbReference type="Gene3D" id="2.160.10.10">
    <property type="entry name" value="Hexapeptide repeat proteins"/>
    <property type="match status" value="1"/>
</dbReference>
<dbReference type="InterPro" id="IPR050484">
    <property type="entry name" value="Transf_Hexapept/Carb_Anhydrase"/>
</dbReference>
<dbReference type="PANTHER" id="PTHR13061">
    <property type="entry name" value="DYNACTIN SUBUNIT P25"/>
    <property type="match status" value="1"/>
</dbReference>
<proteinExistence type="predicted"/>
<keyword evidence="3" id="KW-1185">Reference proteome</keyword>
<reference evidence="2" key="1">
    <citation type="submission" date="2021-02" db="EMBL/GenBank/DDBJ databases">
        <authorList>
            <person name="Dougan E. K."/>
            <person name="Rhodes N."/>
            <person name="Thang M."/>
            <person name="Chan C."/>
        </authorList>
    </citation>
    <scope>NUCLEOTIDE SEQUENCE</scope>
</reference>
<dbReference type="Pfam" id="PF00481">
    <property type="entry name" value="PP2C"/>
    <property type="match status" value="1"/>
</dbReference>
<evidence type="ECO:0000259" key="1">
    <source>
        <dbReference type="PROSITE" id="PS51746"/>
    </source>
</evidence>
<dbReference type="InterPro" id="IPR036457">
    <property type="entry name" value="PPM-type-like_dom_sf"/>
</dbReference>
<feature type="non-terminal residue" evidence="2">
    <location>
        <position position="1"/>
    </location>
</feature>
<dbReference type="InterPro" id="IPR001932">
    <property type="entry name" value="PPM-type_phosphatase-like_dom"/>
</dbReference>
<dbReference type="AlphaFoldDB" id="A0A813EQF8"/>
<accession>A0A813EQF8</accession>
<sequence length="332" mass="35675">MMRGLAQSVARYGHADHQAFRPRSFSRLAFTMPGQTSPTAPVVASSAFAAPSADLIGGVVVGEAASIWYQCVLRADVARISVGRGSNVQDGTVIHVASSGLKGNEKPTLIGENCTIGHQALLHACTLEDRAFVGMQACIMDDAVLQSDSIVAAGSLVTPGKVVRSGELWGGRPAKRMRLLTDDEVAFILKSAEFYQELAAKHRHAMGSRAVNMSQDHKPALKSELDRIKKAGGYVSADGRVDGNLNLSRSLGDFAYKKDKSLKVTEQKISGEAEVRHSQLGEADRYLVIGCDGIFEKVSSQSLLDFLLPRLRRRRRQAPGEVEPLSAAFAAS</sequence>
<dbReference type="SMART" id="SM00332">
    <property type="entry name" value="PP2Cc"/>
    <property type="match status" value="1"/>
</dbReference>
<dbReference type="Gene3D" id="3.60.40.10">
    <property type="entry name" value="PPM-type phosphatase domain"/>
    <property type="match status" value="1"/>
</dbReference>
<name>A0A813EQF8_POLGL</name>
<dbReference type="SUPFAM" id="SSF51161">
    <property type="entry name" value="Trimeric LpxA-like enzymes"/>
    <property type="match status" value="1"/>
</dbReference>
<evidence type="ECO:0000313" key="3">
    <source>
        <dbReference type="Proteomes" id="UP000654075"/>
    </source>
</evidence>
<dbReference type="Proteomes" id="UP000654075">
    <property type="component" value="Unassembled WGS sequence"/>
</dbReference>
<dbReference type="SUPFAM" id="SSF81606">
    <property type="entry name" value="PP2C-like"/>
    <property type="match status" value="1"/>
</dbReference>
<dbReference type="CDD" id="cd04645">
    <property type="entry name" value="LbH_gamma_CA_like"/>
    <property type="match status" value="1"/>
</dbReference>
<dbReference type="InterPro" id="IPR047324">
    <property type="entry name" value="LbH_gamma_CA-like"/>
</dbReference>
<comment type="caution">
    <text evidence="2">The sequence shown here is derived from an EMBL/GenBank/DDBJ whole genome shotgun (WGS) entry which is preliminary data.</text>
</comment>
<gene>
    <name evidence="2" type="ORF">PGLA1383_LOCUS18896</name>
</gene>
<organism evidence="2 3">
    <name type="scientific">Polarella glacialis</name>
    <name type="common">Dinoflagellate</name>
    <dbReference type="NCBI Taxonomy" id="89957"/>
    <lineage>
        <taxon>Eukaryota</taxon>
        <taxon>Sar</taxon>
        <taxon>Alveolata</taxon>
        <taxon>Dinophyceae</taxon>
        <taxon>Suessiales</taxon>
        <taxon>Suessiaceae</taxon>
        <taxon>Polarella</taxon>
    </lineage>
</organism>
<dbReference type="EMBL" id="CAJNNV010012280">
    <property type="protein sequence ID" value="CAE8600582.1"/>
    <property type="molecule type" value="Genomic_DNA"/>
</dbReference>
<dbReference type="PROSITE" id="PS51746">
    <property type="entry name" value="PPM_2"/>
    <property type="match status" value="1"/>
</dbReference>
<evidence type="ECO:0000313" key="2">
    <source>
        <dbReference type="EMBL" id="CAE8600582.1"/>
    </source>
</evidence>